<dbReference type="Gene3D" id="2.130.10.10">
    <property type="entry name" value="YVTN repeat-like/Quinoprotein amine dehydrogenase"/>
    <property type="match status" value="2"/>
</dbReference>
<dbReference type="InterPro" id="IPR018391">
    <property type="entry name" value="PQQ_b-propeller_rpt"/>
</dbReference>
<proteinExistence type="predicted"/>
<evidence type="ECO:0000313" key="3">
    <source>
        <dbReference type="EMBL" id="SIQ79868.1"/>
    </source>
</evidence>
<dbReference type="InterPro" id="IPR015943">
    <property type="entry name" value="WD40/YVTN_repeat-like_dom_sf"/>
</dbReference>
<dbReference type="InterPro" id="IPR006311">
    <property type="entry name" value="TAT_signal"/>
</dbReference>
<gene>
    <name evidence="3" type="ORF">SAMN05421858_0438</name>
</gene>
<dbReference type="PANTHER" id="PTHR34512">
    <property type="entry name" value="CELL SURFACE PROTEIN"/>
    <property type="match status" value="1"/>
</dbReference>
<evidence type="ECO:0000313" key="4">
    <source>
        <dbReference type="Proteomes" id="UP000186914"/>
    </source>
</evidence>
<feature type="domain" description="Pyrrolo-quinoline quinone repeat" evidence="2">
    <location>
        <begin position="332"/>
        <end position="423"/>
    </location>
</feature>
<sequence length="424" mass="46337">MTESSRRAFLAVCGATAFTGCASLGSQSLSTQSDSADWPLFAHDSKNTGYNSHASGPKSSPTERWRVRTHDLREEFRGYALTPSPAIIGDRVYVGGETFSAHDLSDGSVVWESVGEDAYYGTGFADETLFVATWDKSSETSSISAFDTDGNRKWKQKTGSRRGLAPTIGGSTVYAPSDPKLVALDRQNGNRQWETKTVQPYPTQPSVADAVYIPTGWDGCIARSRKQDPLASVLSHPPKKQWTHDPDGIIRTPPAVGSRYVYAAMSGEWHPDVNPKQPRLFALTSGGKVAWSRPAGTISTTPVVGDGVVFEKTGVFVEKVREAGYVRGRFDAKITAHDAEDGEVRWQRTVDGFGSWHIQPVLADKVLYVPLHEEIGRESRLLALDAKTGETLWNHMLDAPTTHLAVAESTLYVTSYDGILHAFE</sequence>
<feature type="region of interest" description="Disordered" evidence="1">
    <location>
        <begin position="146"/>
        <end position="170"/>
    </location>
</feature>
<evidence type="ECO:0000256" key="1">
    <source>
        <dbReference type="SAM" id="MobiDB-lite"/>
    </source>
</evidence>
<evidence type="ECO:0000259" key="2">
    <source>
        <dbReference type="Pfam" id="PF13360"/>
    </source>
</evidence>
<feature type="domain" description="Pyrrolo-quinoline quinone repeat" evidence="2">
    <location>
        <begin position="62"/>
        <end position="263"/>
    </location>
</feature>
<protein>
    <submittedName>
        <fullName evidence="3">Outer membrane protein assembly factor BamB, contains PQQ-like beta-propeller repeat</fullName>
    </submittedName>
</protein>
<dbReference type="RefSeq" id="WP_076427558.1">
    <property type="nucleotide sequence ID" value="NZ_FTNO01000001.1"/>
</dbReference>
<dbReference type="InterPro" id="IPR011047">
    <property type="entry name" value="Quinoprotein_ADH-like_sf"/>
</dbReference>
<dbReference type="PROSITE" id="PS51257">
    <property type="entry name" value="PROKAR_LIPOPROTEIN"/>
    <property type="match status" value="1"/>
</dbReference>
<reference evidence="4" key="1">
    <citation type="submission" date="2017-01" db="EMBL/GenBank/DDBJ databases">
        <authorList>
            <person name="Varghese N."/>
            <person name="Submissions S."/>
        </authorList>
    </citation>
    <scope>NUCLEOTIDE SEQUENCE [LARGE SCALE GENOMIC DNA]</scope>
    <source>
        <strain evidence="4">CGMCC 1.7737</strain>
    </source>
</reference>
<dbReference type="PANTHER" id="PTHR34512:SF30">
    <property type="entry name" value="OUTER MEMBRANE PROTEIN ASSEMBLY FACTOR BAMB"/>
    <property type="match status" value="1"/>
</dbReference>
<dbReference type="AlphaFoldDB" id="A0A1N6VQ48"/>
<accession>A0A1N6VQ48</accession>
<keyword evidence="4" id="KW-1185">Reference proteome</keyword>
<dbReference type="PROSITE" id="PS51318">
    <property type="entry name" value="TAT"/>
    <property type="match status" value="1"/>
</dbReference>
<dbReference type="InterPro" id="IPR002372">
    <property type="entry name" value="PQQ_rpt_dom"/>
</dbReference>
<dbReference type="Pfam" id="PF13360">
    <property type="entry name" value="PQQ_2"/>
    <property type="match status" value="2"/>
</dbReference>
<dbReference type="SMART" id="SM00564">
    <property type="entry name" value="PQQ"/>
    <property type="match status" value="5"/>
</dbReference>
<organism evidence="3 4">
    <name type="scientific">Haladaptatus litoreus</name>
    <dbReference type="NCBI Taxonomy" id="553468"/>
    <lineage>
        <taxon>Archaea</taxon>
        <taxon>Methanobacteriati</taxon>
        <taxon>Methanobacteriota</taxon>
        <taxon>Stenosarchaea group</taxon>
        <taxon>Halobacteria</taxon>
        <taxon>Halobacteriales</taxon>
        <taxon>Haladaptataceae</taxon>
        <taxon>Haladaptatus</taxon>
    </lineage>
</organism>
<dbReference type="Proteomes" id="UP000186914">
    <property type="component" value="Unassembled WGS sequence"/>
</dbReference>
<dbReference type="SUPFAM" id="SSF50998">
    <property type="entry name" value="Quinoprotein alcohol dehydrogenase-like"/>
    <property type="match status" value="1"/>
</dbReference>
<dbReference type="EMBL" id="FTNO01000001">
    <property type="protein sequence ID" value="SIQ79868.1"/>
    <property type="molecule type" value="Genomic_DNA"/>
</dbReference>
<dbReference type="OrthoDB" id="145878at2157"/>
<name>A0A1N6VQ48_9EURY</name>